<dbReference type="EMBL" id="PSQE01000008">
    <property type="protein sequence ID" value="RHN39409.1"/>
    <property type="molecule type" value="Genomic_DNA"/>
</dbReference>
<proteinExistence type="predicted"/>
<dbReference type="Pfam" id="PF14244">
    <property type="entry name" value="Retrotran_gag_3"/>
    <property type="match status" value="1"/>
</dbReference>
<dbReference type="PANTHER" id="PTHR37610">
    <property type="entry name" value="CCHC-TYPE DOMAIN-CONTAINING PROTEIN"/>
    <property type="match status" value="1"/>
</dbReference>
<dbReference type="InterPro" id="IPR029472">
    <property type="entry name" value="Copia-like_N"/>
</dbReference>
<accession>A0A396GD77</accession>
<evidence type="ECO:0000259" key="1">
    <source>
        <dbReference type="Pfam" id="PF14244"/>
    </source>
</evidence>
<feature type="domain" description="Retrotransposon Copia-like N-terminal" evidence="1">
    <location>
        <begin position="80"/>
        <end position="126"/>
    </location>
</feature>
<dbReference type="Gramene" id="rna45430">
    <property type="protein sequence ID" value="RHN39409.1"/>
    <property type="gene ID" value="gene45430"/>
</dbReference>
<dbReference type="PANTHER" id="PTHR37610:SF55">
    <property type="entry name" value="RETROTRANSPOSON COPIA-LIKE N-TERMINAL DOMAIN-CONTAINING PROTEIN"/>
    <property type="match status" value="1"/>
</dbReference>
<evidence type="ECO:0000313" key="2">
    <source>
        <dbReference type="EMBL" id="RHN39409.1"/>
    </source>
</evidence>
<dbReference type="AlphaFoldDB" id="A0A396GD77"/>
<organism evidence="2 3">
    <name type="scientific">Medicago truncatula</name>
    <name type="common">Barrel medic</name>
    <name type="synonym">Medicago tribuloides</name>
    <dbReference type="NCBI Taxonomy" id="3880"/>
    <lineage>
        <taxon>Eukaryota</taxon>
        <taxon>Viridiplantae</taxon>
        <taxon>Streptophyta</taxon>
        <taxon>Embryophyta</taxon>
        <taxon>Tracheophyta</taxon>
        <taxon>Spermatophyta</taxon>
        <taxon>Magnoliopsida</taxon>
        <taxon>eudicotyledons</taxon>
        <taxon>Gunneridae</taxon>
        <taxon>Pentapetalae</taxon>
        <taxon>rosids</taxon>
        <taxon>fabids</taxon>
        <taxon>Fabales</taxon>
        <taxon>Fabaceae</taxon>
        <taxon>Papilionoideae</taxon>
        <taxon>50 kb inversion clade</taxon>
        <taxon>NPAAA clade</taxon>
        <taxon>Hologalegina</taxon>
        <taxon>IRL clade</taxon>
        <taxon>Trifolieae</taxon>
        <taxon>Medicago</taxon>
    </lineage>
</organism>
<dbReference type="Proteomes" id="UP000265566">
    <property type="component" value="Chromosome 8"/>
</dbReference>
<comment type="caution">
    <text evidence="2">The sequence shown here is derived from an EMBL/GenBank/DDBJ whole genome shotgun (WGS) entry which is preliminary data.</text>
</comment>
<evidence type="ECO:0000313" key="3">
    <source>
        <dbReference type="Proteomes" id="UP000265566"/>
    </source>
</evidence>
<protein>
    <submittedName>
        <fullName evidence="2">Putative gag-polypeptide of LTR copia-type</fullName>
    </submittedName>
</protein>
<name>A0A396GD77_MEDTR</name>
<gene>
    <name evidence="2" type="ORF">MtrunA17_Chr8g0343501</name>
</gene>
<dbReference type="OrthoDB" id="1737256at2759"/>
<sequence length="173" mass="19779">MEEGNAHKLPVDPFEHTLDNETKIFRTYMQNCYEDQCRRYGPEKTYNEDTKKDDNNHFGNLTTVDQGVPTIDPLSPYYVHPSDGPTSVSITPVLTGSNYHSWARSMRRALGGKMKYDFVDGSIPVPTDLDPLFRAWSRCNMLVHSWIMNSVTESIGQSIVFIENAVDVWNDLK</sequence>
<reference evidence="3" key="1">
    <citation type="journal article" date="2018" name="Nat. Plants">
        <title>Whole-genome landscape of Medicago truncatula symbiotic genes.</title>
        <authorList>
            <person name="Pecrix Y."/>
            <person name="Staton S.E."/>
            <person name="Sallet E."/>
            <person name="Lelandais-Briere C."/>
            <person name="Moreau S."/>
            <person name="Carrere S."/>
            <person name="Blein T."/>
            <person name="Jardinaud M.F."/>
            <person name="Latrasse D."/>
            <person name="Zouine M."/>
            <person name="Zahm M."/>
            <person name="Kreplak J."/>
            <person name="Mayjonade B."/>
            <person name="Satge C."/>
            <person name="Perez M."/>
            <person name="Cauet S."/>
            <person name="Marande W."/>
            <person name="Chantry-Darmon C."/>
            <person name="Lopez-Roques C."/>
            <person name="Bouchez O."/>
            <person name="Berard A."/>
            <person name="Debelle F."/>
            <person name="Munos S."/>
            <person name="Bendahmane A."/>
            <person name="Berges H."/>
            <person name="Niebel A."/>
            <person name="Buitink J."/>
            <person name="Frugier F."/>
            <person name="Benhamed M."/>
            <person name="Crespi M."/>
            <person name="Gouzy J."/>
            <person name="Gamas P."/>
        </authorList>
    </citation>
    <scope>NUCLEOTIDE SEQUENCE [LARGE SCALE GENOMIC DNA]</scope>
    <source>
        <strain evidence="3">cv. Jemalong A17</strain>
    </source>
</reference>